<sequence>MAKSLKLPDKNLSRNGLDIVLPIAMASQNQLGAINKLLGVAKRGDKTFVRLNRFVIKWKPTCPPEMPGTFGFDFYFDGGDTKYTIIKGSGMVGHAVEITISTSIYISLHQLKSCPYKLDISPNVETDGACGSVSMEVWVSNGEKYPKHGKRNVSIHMDPPDRHGLPSIFYHINPNNDQYYTNIQQLIPISEDIIDEYSALLRDCFKISDPSIEDALVLRYMINPDEEMTIQELNSMLRDNKPITTKDSIYLVNLSVRFSGSTYRKFISGITGQLEKETPTSTSRF</sequence>
<organism evidence="1">
    <name type="scientific">Alphanucleorhabdovirus tuberosum</name>
    <dbReference type="NCBI Taxonomy" id="2749927"/>
    <lineage>
        <taxon>Viruses</taxon>
        <taxon>Riboviria</taxon>
        <taxon>Orthornavirae</taxon>
        <taxon>Negarnaviricota</taxon>
        <taxon>Haploviricotina</taxon>
        <taxon>Monjiviricetes</taxon>
        <taxon>Mononegavirales</taxon>
        <taxon>Rhabdoviridae</taxon>
        <taxon>Betarhabdovirinae</taxon>
        <taxon>Alphanucleorhabdovirus</taxon>
    </lineage>
</organism>
<reference evidence="1" key="1">
    <citation type="submission" date="2020-11" db="EMBL/GenBank/DDBJ databases">
        <title>Plant Virus Collection isolate.</title>
        <authorList>
            <person name="Knierim D."/>
            <person name="Margaria P."/>
            <person name="Menzel W."/>
            <person name="Winter S."/>
        </authorList>
    </citation>
    <scope>NUCLEOTIDE SEQUENCE</scope>
    <source>
        <strain evidence="1">DSMZ PV-0719</strain>
    </source>
</reference>
<evidence type="ECO:0000313" key="1">
    <source>
        <dbReference type="EMBL" id="QYA72293.1"/>
    </source>
</evidence>
<dbReference type="EMBL" id="MW274718">
    <property type="protein sequence ID" value="QYA72293.1"/>
    <property type="molecule type" value="Viral_cRNA"/>
</dbReference>
<name>A0A8F8QQJ6_9RHAB</name>
<protein>
    <submittedName>
        <fullName evidence="1">Movement protein</fullName>
    </submittedName>
</protein>
<proteinExistence type="predicted"/>
<accession>A0A8F8QQJ6</accession>